<evidence type="ECO:0000313" key="3">
    <source>
        <dbReference type="EMBL" id="RDW64549.1"/>
    </source>
</evidence>
<accession>A0A3D8QRW1</accession>
<organism evidence="3 4">
    <name type="scientific">Aspergillus mulundensis</name>
    <dbReference type="NCBI Taxonomy" id="1810919"/>
    <lineage>
        <taxon>Eukaryota</taxon>
        <taxon>Fungi</taxon>
        <taxon>Dikarya</taxon>
        <taxon>Ascomycota</taxon>
        <taxon>Pezizomycotina</taxon>
        <taxon>Eurotiomycetes</taxon>
        <taxon>Eurotiomycetidae</taxon>
        <taxon>Eurotiales</taxon>
        <taxon>Aspergillaceae</taxon>
        <taxon>Aspergillus</taxon>
        <taxon>Aspergillus subgen. Nidulantes</taxon>
    </lineage>
</organism>
<keyword evidence="2" id="KW-1133">Transmembrane helix</keyword>
<evidence type="ECO:0000313" key="4">
    <source>
        <dbReference type="Proteomes" id="UP000256690"/>
    </source>
</evidence>
<feature type="compositionally biased region" description="Polar residues" evidence="1">
    <location>
        <begin position="169"/>
        <end position="178"/>
    </location>
</feature>
<dbReference type="EMBL" id="PVWQ01000014">
    <property type="protein sequence ID" value="RDW64549.1"/>
    <property type="molecule type" value="Genomic_DNA"/>
</dbReference>
<comment type="caution">
    <text evidence="3">The sequence shown here is derived from an EMBL/GenBank/DDBJ whole genome shotgun (WGS) entry which is preliminary data.</text>
</comment>
<proteinExistence type="predicted"/>
<evidence type="ECO:0000256" key="1">
    <source>
        <dbReference type="SAM" id="MobiDB-lite"/>
    </source>
</evidence>
<feature type="compositionally biased region" description="Low complexity" evidence="1">
    <location>
        <begin position="195"/>
        <end position="206"/>
    </location>
</feature>
<protein>
    <submittedName>
        <fullName evidence="3">Uncharacterized protein</fullName>
    </submittedName>
</protein>
<dbReference type="RefSeq" id="XP_026599708.1">
    <property type="nucleotide sequence ID" value="XM_026751976.1"/>
</dbReference>
<keyword evidence="2" id="KW-0472">Membrane</keyword>
<feature type="compositionally biased region" description="Basic and acidic residues" evidence="1">
    <location>
        <begin position="140"/>
        <end position="162"/>
    </location>
</feature>
<gene>
    <name evidence="3" type="ORF">DSM5745_09960</name>
</gene>
<evidence type="ECO:0000256" key="2">
    <source>
        <dbReference type="SAM" id="Phobius"/>
    </source>
</evidence>
<sequence>MGSANSDVAIGITISLTVVFSLFLVCCFLISFLNRGGCRIIAAFFRRDSAGLAEAAENFTRPIPRRRAADPDLENDAFELHDLARPRLRPRPERPGSFYVQERRDSRTWLWGWGTPYDFYDRSEDQAGLNGERPQQGGLQRERGSGTRSGSDETLPRYEHPPSYRGSRTRSLTHSQGGEANAGPRPGSLDVTERASATQAANATASGQCGQTGDGLRRASSEDIAGNRRWSTAWTNFYF</sequence>
<name>A0A3D8QRW1_9EURO</name>
<keyword evidence="2" id="KW-0812">Transmembrane</keyword>
<dbReference type="AlphaFoldDB" id="A0A3D8QRW1"/>
<dbReference type="GeneID" id="38120330"/>
<dbReference type="Proteomes" id="UP000256690">
    <property type="component" value="Unassembled WGS sequence"/>
</dbReference>
<keyword evidence="4" id="KW-1185">Reference proteome</keyword>
<reference evidence="3 4" key="1">
    <citation type="journal article" date="2018" name="IMA Fungus">
        <title>IMA Genome-F 9: Draft genome sequence of Annulohypoxylon stygium, Aspergillus mulundensis, Berkeleyomyces basicola (syn. Thielaviopsis basicola), Ceratocystis smalleyi, two Cercospora beticola strains, Coleophoma cylindrospora, Fusarium fracticaudum, Phialophora cf. hyalina, and Morchella septimelata.</title>
        <authorList>
            <person name="Wingfield B.D."/>
            <person name="Bills G.F."/>
            <person name="Dong Y."/>
            <person name="Huang W."/>
            <person name="Nel W.J."/>
            <person name="Swalarsk-Parry B.S."/>
            <person name="Vaghefi N."/>
            <person name="Wilken P.M."/>
            <person name="An Z."/>
            <person name="de Beer Z.W."/>
            <person name="De Vos L."/>
            <person name="Chen L."/>
            <person name="Duong T.A."/>
            <person name="Gao Y."/>
            <person name="Hammerbacher A."/>
            <person name="Kikkert J.R."/>
            <person name="Li Y."/>
            <person name="Li H."/>
            <person name="Li K."/>
            <person name="Li Q."/>
            <person name="Liu X."/>
            <person name="Ma X."/>
            <person name="Naidoo K."/>
            <person name="Pethybridge S.J."/>
            <person name="Sun J."/>
            <person name="Steenkamp E.T."/>
            <person name="van der Nest M.A."/>
            <person name="van Wyk S."/>
            <person name="Wingfield M.J."/>
            <person name="Xiong C."/>
            <person name="Yue Q."/>
            <person name="Zhang X."/>
        </authorList>
    </citation>
    <scope>NUCLEOTIDE SEQUENCE [LARGE SCALE GENOMIC DNA]</scope>
    <source>
        <strain evidence="3 4">DSM 5745</strain>
    </source>
</reference>
<feature type="region of interest" description="Disordered" evidence="1">
    <location>
        <begin position="124"/>
        <end position="220"/>
    </location>
</feature>
<feature type="transmembrane region" description="Helical" evidence="2">
    <location>
        <begin position="12"/>
        <end position="33"/>
    </location>
</feature>